<evidence type="ECO:0000313" key="5">
    <source>
        <dbReference type="EMBL" id="NFV27995.1"/>
    </source>
</evidence>
<dbReference type="Proteomes" id="UP000472355">
    <property type="component" value="Unassembled WGS sequence"/>
</dbReference>
<evidence type="ECO:0000313" key="7">
    <source>
        <dbReference type="Proteomes" id="UP000473681"/>
    </source>
</evidence>
<dbReference type="AlphaFoldDB" id="A0A0C2SKL7"/>
<evidence type="ECO:0000313" key="9">
    <source>
        <dbReference type="Proteomes" id="UP000486903"/>
    </source>
</evidence>
<dbReference type="InterPro" id="IPR001943">
    <property type="entry name" value="UVR_dom"/>
</dbReference>
<dbReference type="EMBL" id="SXFB01000027">
    <property type="protein sequence ID" value="NFV27995.1"/>
    <property type="molecule type" value="Genomic_DNA"/>
</dbReference>
<dbReference type="EMBL" id="SWVK01000013">
    <property type="protein sequence ID" value="NFN35486.1"/>
    <property type="molecule type" value="Genomic_DNA"/>
</dbReference>
<dbReference type="PIRSF" id="PIRSF015034">
    <property type="entry name" value="YacH"/>
    <property type="match status" value="1"/>
</dbReference>
<evidence type="ECO:0000313" key="3">
    <source>
        <dbReference type="EMBL" id="NFF86867.1"/>
    </source>
</evidence>
<dbReference type="PROSITE" id="PS50151">
    <property type="entry name" value="UVR"/>
    <property type="match status" value="1"/>
</dbReference>
<dbReference type="EMBL" id="SGKU01000034">
    <property type="protein sequence ID" value="NFA43267.1"/>
    <property type="molecule type" value="Genomic_DNA"/>
</dbReference>
<protein>
    <submittedName>
        <fullName evidence="2">Excinuclease ABC subunit B</fullName>
    </submittedName>
</protein>
<reference evidence="2 6" key="1">
    <citation type="submission" date="2019-02" db="EMBL/GenBank/DDBJ databases">
        <title>Genome sequencing of Clostridium botulinum clinical isolates.</title>
        <authorList>
            <person name="Brunt J."/>
            <person name="Van Vliet A.H.M."/>
            <person name="Stringer S.C."/>
            <person name="Grant K.A."/>
            <person name="Carter A.C."/>
            <person name="Peck M.W."/>
        </authorList>
    </citation>
    <scope>NUCLEOTIDE SEQUENCE [LARGE SCALE GENOMIC DNA]</scope>
    <source>
        <strain evidence="2 6">H113700579</strain>
    </source>
</reference>
<evidence type="ECO:0000313" key="8">
    <source>
        <dbReference type="Proteomes" id="UP000476820"/>
    </source>
</evidence>
<evidence type="ECO:0000313" key="6">
    <source>
        <dbReference type="Proteomes" id="UP000472355"/>
    </source>
</evidence>
<dbReference type="SUPFAM" id="SSF46600">
    <property type="entry name" value="C-terminal UvrC-binding domain of UvrB"/>
    <property type="match status" value="1"/>
</dbReference>
<name>A0A0C2SKL7_CLOBO</name>
<dbReference type="OrthoDB" id="9788704at2"/>
<comment type="caution">
    <text evidence="2">The sequence shown here is derived from an EMBL/GenBank/DDBJ whole genome shotgun (WGS) entry which is preliminary data.</text>
</comment>
<dbReference type="GO" id="GO:0008270">
    <property type="term" value="F:zinc ion binding"/>
    <property type="evidence" value="ECO:0007669"/>
    <property type="project" value="TreeGrafter"/>
</dbReference>
<evidence type="ECO:0000313" key="4">
    <source>
        <dbReference type="EMBL" id="NFN35486.1"/>
    </source>
</evidence>
<dbReference type="InterPro" id="IPR036876">
    <property type="entry name" value="UVR_dom_sf"/>
</dbReference>
<reference evidence="7 8" key="2">
    <citation type="submission" date="2019-04" db="EMBL/GenBank/DDBJ databases">
        <title>Genome sequencing of Clostridium botulinum Groups I-IV and Clostridium butyricum.</title>
        <authorList>
            <person name="Brunt J."/>
            <person name="Van Vliet A.H.M."/>
            <person name="Stringer S.C."/>
            <person name="Carter A.T."/>
            <person name="Peck M.W."/>
        </authorList>
    </citation>
    <scope>NUCLEOTIDE SEQUENCE [LARGE SCALE GENOMIC DNA]</scope>
    <source>
        <strain evidence="3 8">1605</strain>
        <strain evidence="5 9">BL81</strain>
        <strain evidence="4 7">CB-K-33E</strain>
    </source>
</reference>
<dbReference type="GO" id="GO:0005507">
    <property type="term" value="F:copper ion binding"/>
    <property type="evidence" value="ECO:0007669"/>
    <property type="project" value="TreeGrafter"/>
</dbReference>
<dbReference type="Proteomes" id="UP000473681">
    <property type="component" value="Unassembled WGS sequence"/>
</dbReference>
<dbReference type="PANTHER" id="PTHR38430">
    <property type="entry name" value="PROTEIN-ARGININE KINASE ACTIVATOR PROTEIN"/>
    <property type="match status" value="1"/>
</dbReference>
<dbReference type="InterPro" id="IPR025542">
    <property type="entry name" value="YacH"/>
</dbReference>
<dbReference type="Proteomes" id="UP000486903">
    <property type="component" value="Unassembled WGS sequence"/>
</dbReference>
<proteinExistence type="predicted"/>
<dbReference type="Gene3D" id="4.10.860.10">
    <property type="entry name" value="UVR domain"/>
    <property type="match status" value="1"/>
</dbReference>
<dbReference type="Proteomes" id="UP000476820">
    <property type="component" value="Unassembled WGS sequence"/>
</dbReference>
<dbReference type="GO" id="GO:0050897">
    <property type="term" value="F:cobalt ion binding"/>
    <property type="evidence" value="ECO:0007669"/>
    <property type="project" value="TreeGrafter"/>
</dbReference>
<evidence type="ECO:0000313" key="2">
    <source>
        <dbReference type="EMBL" id="NFA43267.1"/>
    </source>
</evidence>
<dbReference type="GO" id="GO:1990169">
    <property type="term" value="P:stress response to copper ion"/>
    <property type="evidence" value="ECO:0007669"/>
    <property type="project" value="TreeGrafter"/>
</dbReference>
<dbReference type="GO" id="GO:1990170">
    <property type="term" value="P:stress response to cadmium ion"/>
    <property type="evidence" value="ECO:0007669"/>
    <property type="project" value="TreeGrafter"/>
</dbReference>
<accession>A0A0C2SKL7</accession>
<dbReference type="EMBL" id="SWOV01000005">
    <property type="protein sequence ID" value="NFF86867.1"/>
    <property type="molecule type" value="Genomic_DNA"/>
</dbReference>
<dbReference type="Pfam" id="PF02151">
    <property type="entry name" value="UVR"/>
    <property type="match status" value="1"/>
</dbReference>
<dbReference type="GO" id="GO:0046870">
    <property type="term" value="F:cadmium ion binding"/>
    <property type="evidence" value="ECO:0007669"/>
    <property type="project" value="TreeGrafter"/>
</dbReference>
<organism evidence="2 6">
    <name type="scientific">Clostridium botulinum</name>
    <dbReference type="NCBI Taxonomy" id="1491"/>
    <lineage>
        <taxon>Bacteria</taxon>
        <taxon>Bacillati</taxon>
        <taxon>Bacillota</taxon>
        <taxon>Clostridia</taxon>
        <taxon>Eubacteriales</taxon>
        <taxon>Clostridiaceae</taxon>
        <taxon>Clostridium</taxon>
    </lineage>
</organism>
<gene>
    <name evidence="2" type="ORF">EXM65_11940</name>
    <name evidence="3" type="ORF">FC774_02970</name>
    <name evidence="4" type="ORF">FDB51_10210</name>
    <name evidence="5" type="ORF">FDG31_18035</name>
</gene>
<dbReference type="RefSeq" id="WP_003373977.1">
    <property type="nucleotide sequence ID" value="NZ_CP010520.1"/>
</dbReference>
<evidence type="ECO:0000259" key="1">
    <source>
        <dbReference type="PROSITE" id="PS50151"/>
    </source>
</evidence>
<sequence>MLCEKCKKNEAKINLVKIVNGEKNEIWLCESCAKDISDIPFINSLNEIGGLQFENILTGFLNNLGDKKTKPKELICPKCKMNYTEFEKTGKLGCGECYNVFFEYIKPIVKRIHGNVKHVGKIPKFDGESLIKRKKIIKLKQDLQNAIKLEEYEKAAILRDEIKELEEFIFINSKDNKVFLIKEEKGNEKLD</sequence>
<dbReference type="PANTHER" id="PTHR38430:SF1">
    <property type="entry name" value="PROTEIN-ARGININE KINASE ACTIVATOR PROTEIN"/>
    <property type="match status" value="1"/>
</dbReference>
<feature type="domain" description="UVR" evidence="1">
    <location>
        <begin position="133"/>
        <end position="168"/>
    </location>
</feature>